<organism evidence="7 8">
    <name type="scientific">Cuscuta europaea</name>
    <name type="common">European dodder</name>
    <dbReference type="NCBI Taxonomy" id="41803"/>
    <lineage>
        <taxon>Eukaryota</taxon>
        <taxon>Viridiplantae</taxon>
        <taxon>Streptophyta</taxon>
        <taxon>Embryophyta</taxon>
        <taxon>Tracheophyta</taxon>
        <taxon>Spermatophyta</taxon>
        <taxon>Magnoliopsida</taxon>
        <taxon>eudicotyledons</taxon>
        <taxon>Gunneridae</taxon>
        <taxon>Pentapetalae</taxon>
        <taxon>asterids</taxon>
        <taxon>lamiids</taxon>
        <taxon>Solanales</taxon>
        <taxon>Convolvulaceae</taxon>
        <taxon>Cuscuteae</taxon>
        <taxon>Cuscuta</taxon>
        <taxon>Cuscuta subgen. Cuscuta</taxon>
    </lineage>
</organism>
<dbReference type="Pfam" id="PF02365">
    <property type="entry name" value="NAM"/>
    <property type="match status" value="1"/>
</dbReference>
<protein>
    <recommendedName>
        <fullName evidence="6">NAC domain-containing protein</fullName>
    </recommendedName>
</protein>
<dbReference type="Proteomes" id="UP001152484">
    <property type="component" value="Unassembled WGS sequence"/>
</dbReference>
<feature type="domain" description="NAC" evidence="6">
    <location>
        <begin position="19"/>
        <end position="173"/>
    </location>
</feature>
<gene>
    <name evidence="7" type="ORF">CEURO_LOCUS12036</name>
</gene>
<dbReference type="GO" id="GO:0000976">
    <property type="term" value="F:transcription cis-regulatory region binding"/>
    <property type="evidence" value="ECO:0007669"/>
    <property type="project" value="UniProtKB-ARBA"/>
</dbReference>
<feature type="region of interest" description="Disordered" evidence="5">
    <location>
        <begin position="189"/>
        <end position="209"/>
    </location>
</feature>
<dbReference type="PANTHER" id="PTHR31744:SF104">
    <property type="entry name" value="NAC DOMAIN-CONTAINING PROTEIN 100"/>
    <property type="match status" value="1"/>
</dbReference>
<comment type="caution">
    <text evidence="7">The sequence shown here is derived from an EMBL/GenBank/DDBJ whole genome shotgun (WGS) entry which is preliminary data.</text>
</comment>
<dbReference type="InterPro" id="IPR003441">
    <property type="entry name" value="NAC-dom"/>
</dbReference>
<keyword evidence="3" id="KW-0804">Transcription</keyword>
<keyword evidence="2" id="KW-0238">DNA-binding</keyword>
<reference evidence="7" key="1">
    <citation type="submission" date="2022-07" db="EMBL/GenBank/DDBJ databases">
        <authorList>
            <person name="Macas J."/>
            <person name="Novak P."/>
            <person name="Neumann P."/>
        </authorList>
    </citation>
    <scope>NUCLEOTIDE SEQUENCE</scope>
</reference>
<dbReference type="PROSITE" id="PS51005">
    <property type="entry name" value="NAC"/>
    <property type="match status" value="1"/>
</dbReference>
<keyword evidence="4" id="KW-0539">Nucleus</keyword>
<dbReference type="Gene3D" id="2.170.150.80">
    <property type="entry name" value="NAC domain"/>
    <property type="match status" value="1"/>
</dbReference>
<dbReference type="SUPFAM" id="SSF101941">
    <property type="entry name" value="NAC domain"/>
    <property type="match status" value="1"/>
</dbReference>
<dbReference type="FunFam" id="2.170.150.80:FF:000006">
    <property type="entry name" value="NAC domain-containing protein 100-like"/>
    <property type="match status" value="1"/>
</dbReference>
<dbReference type="GO" id="GO:0006355">
    <property type="term" value="P:regulation of DNA-templated transcription"/>
    <property type="evidence" value="ECO:0007669"/>
    <property type="project" value="InterPro"/>
</dbReference>
<proteinExistence type="predicted"/>
<dbReference type="AlphaFoldDB" id="A0A9P0ZA91"/>
<evidence type="ECO:0000256" key="2">
    <source>
        <dbReference type="ARBA" id="ARBA00023125"/>
    </source>
</evidence>
<evidence type="ECO:0000256" key="4">
    <source>
        <dbReference type="ARBA" id="ARBA00023242"/>
    </source>
</evidence>
<dbReference type="PANTHER" id="PTHR31744">
    <property type="entry name" value="PROTEIN CUP-SHAPED COTYLEDON 2-RELATED"/>
    <property type="match status" value="1"/>
</dbReference>
<keyword evidence="8" id="KW-1185">Reference proteome</keyword>
<evidence type="ECO:0000313" key="8">
    <source>
        <dbReference type="Proteomes" id="UP001152484"/>
    </source>
</evidence>
<evidence type="ECO:0000256" key="5">
    <source>
        <dbReference type="SAM" id="MobiDB-lite"/>
    </source>
</evidence>
<sequence>MENLCGRFGVEDPTQEMDLPPGFRFHPTDEELITHYLSYKVLDSSFSAIAIAEVDMNKVEPWDLPWEARIGEKEWYFFCVRDKKYPTGMRTNRATAAGYWKATGKDKEIFRGKCLVGMKKTLVFYMGRAPMGVKTNWVSHEYRLEGEFSLHNLNKVAATKEQNDWVICRVFQKSSGGKKVHISGMIRCNPPPLTDSSPSNSKPGTAAAASESGGYVHCFSNNSTIKQEDENMMMGFNASSFLGSSIPNSFPSSFSAWDSLPMQDPAVLRSWLANYGQQQGFKTEKEMVLSTVLSQEMIRVGSDDNNNTEIPNVVSNLGKGERCLEHQEVPPSTTPLPQVFDSIWSY</sequence>
<evidence type="ECO:0000256" key="1">
    <source>
        <dbReference type="ARBA" id="ARBA00023015"/>
    </source>
</evidence>
<keyword evidence="1" id="KW-0805">Transcription regulation</keyword>
<name>A0A9P0ZA91_CUSEU</name>
<dbReference type="InterPro" id="IPR036093">
    <property type="entry name" value="NAC_dom_sf"/>
</dbReference>
<dbReference type="EMBL" id="CAMAPE010000029">
    <property type="protein sequence ID" value="CAH9092648.1"/>
    <property type="molecule type" value="Genomic_DNA"/>
</dbReference>
<evidence type="ECO:0000256" key="3">
    <source>
        <dbReference type="ARBA" id="ARBA00023163"/>
    </source>
</evidence>
<evidence type="ECO:0000259" key="6">
    <source>
        <dbReference type="PROSITE" id="PS51005"/>
    </source>
</evidence>
<dbReference type="OrthoDB" id="1424968at2759"/>
<evidence type="ECO:0000313" key="7">
    <source>
        <dbReference type="EMBL" id="CAH9092648.1"/>
    </source>
</evidence>
<accession>A0A9P0ZA91</accession>
<feature type="compositionally biased region" description="Polar residues" evidence="5">
    <location>
        <begin position="194"/>
        <end position="203"/>
    </location>
</feature>